<organism evidence="14 15">
    <name type="scientific">Jejudonia soesokkakensis</name>
    <dbReference type="NCBI Taxonomy" id="1323432"/>
    <lineage>
        <taxon>Bacteria</taxon>
        <taxon>Pseudomonadati</taxon>
        <taxon>Bacteroidota</taxon>
        <taxon>Flavobacteriia</taxon>
        <taxon>Flavobacteriales</taxon>
        <taxon>Flavobacteriaceae</taxon>
        <taxon>Jejudonia</taxon>
    </lineage>
</organism>
<proteinExistence type="inferred from homology"/>
<evidence type="ECO:0000313" key="14">
    <source>
        <dbReference type="EMBL" id="MFC7356983.1"/>
    </source>
</evidence>
<name>A0ABW2MTE1_9FLAO</name>
<dbReference type="InterPro" id="IPR045357">
    <property type="entry name" value="Aminopeptidase_N-like_N"/>
</dbReference>
<dbReference type="Pfam" id="PF01433">
    <property type="entry name" value="Peptidase_M1"/>
    <property type="match status" value="1"/>
</dbReference>
<protein>
    <recommendedName>
        <fullName evidence="5">Aminopeptidase N</fullName>
        <ecNumber evidence="4">3.4.11.2</ecNumber>
    </recommendedName>
</protein>
<evidence type="ECO:0000256" key="10">
    <source>
        <dbReference type="ARBA" id="ARBA00022833"/>
    </source>
</evidence>
<sequence length="683" mass="79361">MRYLLFILIPIASFGQQTDVVDYLRIKADIQPNPFTKEVTGSIEVTFRMKNNATQVYLDAVNMDIRTRQLEKIIATYSDNKVLLKANFRRDSTYTAKFSYTAAPKQALYFTGDQIWTQGQGKYTSHWLPSLDDMNDKIEFDITYRIRHIPALVANGKLESFSEDPFGTKTYEYDMNHPMASYLVAFATGDFHVKQLKSSSGVPIELYYEVKDSAKVEATYRYSQDIFDFLETEIGVPYPWQNYKQVPVRDFLYAGMENTTCTIFSEAFLVDNIGFNDKNYVNVNAHELAHQWFGNLVTETSGTHHWLQEGFATYYALLSEKEVFGEDYFYWKLFTSAEQLKALSEEGKGESLLNPKASSLTFYEKGAWALHILRETIGDANFRTAIRNYLTKYQFKNVSTENFIAEVKAITTIDISSWQKNWLQQSAFQSEDAYQSLIKSPFINKYLELTSLRMVPLSEKKLQLMTALTFPNDYMGQEAIYQIAGEPISETLALYKKGFASDNLYVRQAIALVLETIPKELQADYESLLNDDSYVTREIALQQLFINSPENRKRYLDLSKEWIGFQNKNLRQMWLVLALVEPSYEPDNTSKYIEELLAYSSAEFSFEIREITLQYLYELSLWQPSSLKNVLNAATHHNWRFRTTAREILSEVLKNEDYKGFYRNNFDTFSENEQEYLNKVLTQ</sequence>
<dbReference type="InterPro" id="IPR027268">
    <property type="entry name" value="Peptidase_M4/M1_CTD_sf"/>
</dbReference>
<dbReference type="EMBL" id="JBHTBN010000002">
    <property type="protein sequence ID" value="MFC7356983.1"/>
    <property type="molecule type" value="Genomic_DNA"/>
</dbReference>
<evidence type="ECO:0000256" key="9">
    <source>
        <dbReference type="ARBA" id="ARBA00022801"/>
    </source>
</evidence>
<comment type="similarity">
    <text evidence="3">Belongs to the peptidase M1 family.</text>
</comment>
<evidence type="ECO:0000256" key="5">
    <source>
        <dbReference type="ARBA" id="ARBA00015611"/>
    </source>
</evidence>
<evidence type="ECO:0000259" key="12">
    <source>
        <dbReference type="Pfam" id="PF01433"/>
    </source>
</evidence>
<dbReference type="PRINTS" id="PR00756">
    <property type="entry name" value="ALADIPTASE"/>
</dbReference>
<comment type="catalytic activity">
    <reaction evidence="1">
        <text>Release of an N-terminal amino acid, Xaa-|-Yaa- from a peptide, amide or arylamide. Xaa is preferably Ala, but may be most amino acids including Pro (slow action). When a terminal hydrophobic residue is followed by a prolyl residue, the two may be released as an intact Xaa-Pro dipeptide.</text>
        <dbReference type="EC" id="3.4.11.2"/>
    </reaction>
</comment>
<evidence type="ECO:0000259" key="13">
    <source>
        <dbReference type="Pfam" id="PF17900"/>
    </source>
</evidence>
<feature type="domain" description="Aminopeptidase N-like N-terminal" evidence="13">
    <location>
        <begin position="29"/>
        <end position="183"/>
    </location>
</feature>
<reference evidence="15" key="1">
    <citation type="journal article" date="2019" name="Int. J. Syst. Evol. Microbiol.">
        <title>The Global Catalogue of Microorganisms (GCM) 10K type strain sequencing project: providing services to taxonomists for standard genome sequencing and annotation.</title>
        <authorList>
            <consortium name="The Broad Institute Genomics Platform"/>
            <consortium name="The Broad Institute Genome Sequencing Center for Infectious Disease"/>
            <person name="Wu L."/>
            <person name="Ma J."/>
        </authorList>
    </citation>
    <scope>NUCLEOTIDE SEQUENCE [LARGE SCALE GENOMIC DNA]</scope>
    <source>
        <strain evidence="15">CGMCC 1.16306</strain>
    </source>
</reference>
<dbReference type="GO" id="GO:0004177">
    <property type="term" value="F:aminopeptidase activity"/>
    <property type="evidence" value="ECO:0007669"/>
    <property type="project" value="UniProtKB-KW"/>
</dbReference>
<dbReference type="SUPFAM" id="SSF55486">
    <property type="entry name" value="Metalloproteases ('zincins'), catalytic domain"/>
    <property type="match status" value="1"/>
</dbReference>
<comment type="cofactor">
    <cofactor evidence="2">
        <name>Zn(2+)</name>
        <dbReference type="ChEBI" id="CHEBI:29105"/>
    </cofactor>
</comment>
<evidence type="ECO:0000256" key="1">
    <source>
        <dbReference type="ARBA" id="ARBA00000098"/>
    </source>
</evidence>
<dbReference type="Proteomes" id="UP001596415">
    <property type="component" value="Unassembled WGS sequence"/>
</dbReference>
<dbReference type="InterPro" id="IPR016024">
    <property type="entry name" value="ARM-type_fold"/>
</dbReference>
<evidence type="ECO:0000256" key="3">
    <source>
        <dbReference type="ARBA" id="ARBA00010136"/>
    </source>
</evidence>
<dbReference type="RefSeq" id="WP_380216832.1">
    <property type="nucleotide sequence ID" value="NZ_JBHTBN010000002.1"/>
</dbReference>
<keyword evidence="15" id="KW-1185">Reference proteome</keyword>
<evidence type="ECO:0000256" key="7">
    <source>
        <dbReference type="ARBA" id="ARBA00022670"/>
    </source>
</evidence>
<evidence type="ECO:0000256" key="8">
    <source>
        <dbReference type="ARBA" id="ARBA00022723"/>
    </source>
</evidence>
<dbReference type="PANTHER" id="PTHR11533:SF174">
    <property type="entry name" value="PUROMYCIN-SENSITIVE AMINOPEPTIDASE-RELATED"/>
    <property type="match status" value="1"/>
</dbReference>
<dbReference type="EC" id="3.4.11.2" evidence="4"/>
<keyword evidence="6 14" id="KW-0031">Aminopeptidase</keyword>
<feature type="domain" description="Peptidase M1 membrane alanine aminopeptidase" evidence="12">
    <location>
        <begin position="223"/>
        <end position="422"/>
    </location>
</feature>
<dbReference type="InterPro" id="IPR001930">
    <property type="entry name" value="Peptidase_M1"/>
</dbReference>
<evidence type="ECO:0000256" key="11">
    <source>
        <dbReference type="ARBA" id="ARBA00023049"/>
    </source>
</evidence>
<gene>
    <name evidence="14" type="ORF">ACFQO1_04745</name>
</gene>
<dbReference type="InterPro" id="IPR050344">
    <property type="entry name" value="Peptidase_M1_aminopeptidases"/>
</dbReference>
<dbReference type="SUPFAM" id="SSF48371">
    <property type="entry name" value="ARM repeat"/>
    <property type="match status" value="1"/>
</dbReference>
<dbReference type="Pfam" id="PF17900">
    <property type="entry name" value="Peptidase_M1_N"/>
    <property type="match status" value="1"/>
</dbReference>
<evidence type="ECO:0000256" key="4">
    <source>
        <dbReference type="ARBA" id="ARBA00012564"/>
    </source>
</evidence>
<dbReference type="CDD" id="cd09603">
    <property type="entry name" value="M1_APN_like"/>
    <property type="match status" value="1"/>
</dbReference>
<keyword evidence="8" id="KW-0479">Metal-binding</keyword>
<keyword evidence="7" id="KW-0645">Protease</keyword>
<dbReference type="Gene3D" id="1.10.390.10">
    <property type="entry name" value="Neutral Protease Domain 2"/>
    <property type="match status" value="1"/>
</dbReference>
<dbReference type="PANTHER" id="PTHR11533">
    <property type="entry name" value="PROTEASE M1 ZINC METALLOPROTEASE"/>
    <property type="match status" value="1"/>
</dbReference>
<accession>A0ABW2MTE1</accession>
<evidence type="ECO:0000313" key="15">
    <source>
        <dbReference type="Proteomes" id="UP001596415"/>
    </source>
</evidence>
<dbReference type="InterPro" id="IPR042097">
    <property type="entry name" value="Aminopeptidase_N-like_N_sf"/>
</dbReference>
<keyword evidence="11" id="KW-0482">Metalloprotease</keyword>
<comment type="caution">
    <text evidence="14">The sequence shown here is derived from an EMBL/GenBank/DDBJ whole genome shotgun (WGS) entry which is preliminary data.</text>
</comment>
<dbReference type="InterPro" id="IPR014782">
    <property type="entry name" value="Peptidase_M1_dom"/>
</dbReference>
<keyword evidence="10" id="KW-0862">Zinc</keyword>
<evidence type="ECO:0000256" key="2">
    <source>
        <dbReference type="ARBA" id="ARBA00001947"/>
    </source>
</evidence>
<dbReference type="Gene3D" id="2.60.40.1730">
    <property type="entry name" value="tricorn interacting facor f3 domain"/>
    <property type="match status" value="1"/>
</dbReference>
<evidence type="ECO:0000256" key="6">
    <source>
        <dbReference type="ARBA" id="ARBA00022438"/>
    </source>
</evidence>
<keyword evidence="9 14" id="KW-0378">Hydrolase</keyword>
<dbReference type="SUPFAM" id="SSF63737">
    <property type="entry name" value="Leukotriene A4 hydrolase N-terminal domain"/>
    <property type="match status" value="1"/>
</dbReference>